<accession>A0ABR1XT31</accession>
<name>A0ABR1XT31_9PEZI</name>
<evidence type="ECO:0000313" key="3">
    <source>
        <dbReference type="Proteomes" id="UP001456524"/>
    </source>
</evidence>
<comment type="caution">
    <text evidence="2">The sequence shown here is derived from an EMBL/GenBank/DDBJ whole genome shotgun (WGS) entry which is preliminary data.</text>
</comment>
<organism evidence="2 3">
    <name type="scientific">Phyllosticta citrichinensis</name>
    <dbReference type="NCBI Taxonomy" id="1130410"/>
    <lineage>
        <taxon>Eukaryota</taxon>
        <taxon>Fungi</taxon>
        <taxon>Dikarya</taxon>
        <taxon>Ascomycota</taxon>
        <taxon>Pezizomycotina</taxon>
        <taxon>Dothideomycetes</taxon>
        <taxon>Dothideomycetes incertae sedis</taxon>
        <taxon>Botryosphaeriales</taxon>
        <taxon>Phyllostictaceae</taxon>
        <taxon>Phyllosticta</taxon>
    </lineage>
</organism>
<dbReference type="EMBL" id="JBBWUH010000005">
    <property type="protein sequence ID" value="KAK8166391.1"/>
    <property type="molecule type" value="Genomic_DNA"/>
</dbReference>
<feature type="compositionally biased region" description="Basic and acidic residues" evidence="1">
    <location>
        <begin position="93"/>
        <end position="108"/>
    </location>
</feature>
<sequence>MSKVPKIFGYSLDKLPGKFKTAVETYAKNGAVKKVGEIESVEIKTKGTESPVHKSHYNPNDREDILSVKITPVDRTQGICTHHVYPNGTGTIKKGDRRECSTAAERRD</sequence>
<proteinExistence type="predicted"/>
<dbReference type="Proteomes" id="UP001456524">
    <property type="component" value="Unassembled WGS sequence"/>
</dbReference>
<keyword evidence="3" id="KW-1185">Reference proteome</keyword>
<reference evidence="2 3" key="1">
    <citation type="journal article" date="2022" name="G3 (Bethesda)">
        <title>Enemy or ally: a genomic approach to elucidate the lifestyle of Phyllosticta citrichinaensis.</title>
        <authorList>
            <person name="Buijs V.A."/>
            <person name="Groenewald J.Z."/>
            <person name="Haridas S."/>
            <person name="LaButti K.M."/>
            <person name="Lipzen A."/>
            <person name="Martin F.M."/>
            <person name="Barry K."/>
            <person name="Grigoriev I.V."/>
            <person name="Crous P.W."/>
            <person name="Seidl M.F."/>
        </authorList>
    </citation>
    <scope>NUCLEOTIDE SEQUENCE [LARGE SCALE GENOMIC DNA]</scope>
    <source>
        <strain evidence="2 3">CBS 129764</strain>
    </source>
</reference>
<protein>
    <submittedName>
        <fullName evidence="2">Uncharacterized protein</fullName>
    </submittedName>
</protein>
<feature type="region of interest" description="Disordered" evidence="1">
    <location>
        <begin position="88"/>
        <end position="108"/>
    </location>
</feature>
<gene>
    <name evidence="2" type="ORF">IWX90DRAFT_211758</name>
</gene>
<evidence type="ECO:0000313" key="2">
    <source>
        <dbReference type="EMBL" id="KAK8166391.1"/>
    </source>
</evidence>
<evidence type="ECO:0000256" key="1">
    <source>
        <dbReference type="SAM" id="MobiDB-lite"/>
    </source>
</evidence>